<keyword evidence="2" id="KW-1003">Cell membrane</keyword>
<keyword evidence="6" id="KW-0143">Chaperone</keyword>
<dbReference type="GO" id="GO:0005886">
    <property type="term" value="C:plasma membrane"/>
    <property type="evidence" value="ECO:0007669"/>
    <property type="project" value="UniProtKB-SubCell"/>
</dbReference>
<evidence type="ECO:0000259" key="10">
    <source>
        <dbReference type="Pfam" id="PF09976"/>
    </source>
</evidence>
<keyword evidence="5 9" id="KW-0472">Membrane</keyword>
<keyword evidence="3 9" id="KW-0812">Transmembrane</keyword>
<protein>
    <recommendedName>
        <fullName evidence="8">Ancillary SecYEG translocon subunit</fullName>
    </recommendedName>
</protein>
<comment type="similarity">
    <text evidence="7">Belongs to the YfgM family.</text>
</comment>
<evidence type="ECO:0000256" key="5">
    <source>
        <dbReference type="ARBA" id="ARBA00023136"/>
    </source>
</evidence>
<comment type="subcellular location">
    <subcellularLocation>
        <location evidence="1">Cell membrane</location>
        <topology evidence="1">Single-pass type II membrane protein</topology>
    </subcellularLocation>
</comment>
<evidence type="ECO:0000256" key="7">
    <source>
        <dbReference type="ARBA" id="ARBA00024197"/>
    </source>
</evidence>
<dbReference type="Pfam" id="PF09976">
    <property type="entry name" value="TPR_21"/>
    <property type="match status" value="1"/>
</dbReference>
<dbReference type="InterPro" id="IPR011990">
    <property type="entry name" value="TPR-like_helical_dom_sf"/>
</dbReference>
<evidence type="ECO:0000256" key="2">
    <source>
        <dbReference type="ARBA" id="ARBA00022475"/>
    </source>
</evidence>
<evidence type="ECO:0000256" key="4">
    <source>
        <dbReference type="ARBA" id="ARBA00022989"/>
    </source>
</evidence>
<feature type="domain" description="Ancillary SecYEG translocon subunit/Cell division coordinator CpoB TPR" evidence="10">
    <location>
        <begin position="15"/>
        <end position="209"/>
    </location>
</feature>
<keyword evidence="4 9" id="KW-1133">Transmembrane helix</keyword>
<gene>
    <name evidence="11" type="ORF">MNBD_GAMMA19-690</name>
</gene>
<organism evidence="11">
    <name type="scientific">hydrothermal vent metagenome</name>
    <dbReference type="NCBI Taxonomy" id="652676"/>
    <lineage>
        <taxon>unclassified sequences</taxon>
        <taxon>metagenomes</taxon>
        <taxon>ecological metagenomes</taxon>
    </lineage>
</organism>
<evidence type="ECO:0000256" key="6">
    <source>
        <dbReference type="ARBA" id="ARBA00023186"/>
    </source>
</evidence>
<name>A0A3B1AZM9_9ZZZZ</name>
<evidence type="ECO:0000256" key="1">
    <source>
        <dbReference type="ARBA" id="ARBA00004401"/>
    </source>
</evidence>
<evidence type="ECO:0000256" key="3">
    <source>
        <dbReference type="ARBA" id="ARBA00022692"/>
    </source>
</evidence>
<dbReference type="PANTHER" id="PTHR38035">
    <property type="entry name" value="UPF0070 PROTEIN YFGM"/>
    <property type="match status" value="1"/>
</dbReference>
<reference evidence="11" key="1">
    <citation type="submission" date="2018-06" db="EMBL/GenBank/DDBJ databases">
        <authorList>
            <person name="Zhirakovskaya E."/>
        </authorList>
    </citation>
    <scope>NUCLEOTIDE SEQUENCE</scope>
</reference>
<evidence type="ECO:0000256" key="8">
    <source>
        <dbReference type="ARBA" id="ARBA00024235"/>
    </source>
</evidence>
<evidence type="ECO:0000256" key="9">
    <source>
        <dbReference type="SAM" id="Phobius"/>
    </source>
</evidence>
<dbReference type="EMBL" id="UOFV01000179">
    <property type="protein sequence ID" value="VAW99504.1"/>
    <property type="molecule type" value="Genomic_DNA"/>
</dbReference>
<dbReference type="Gene3D" id="1.25.40.10">
    <property type="entry name" value="Tetratricopeptide repeat domain"/>
    <property type="match status" value="1"/>
</dbReference>
<dbReference type="PIRSF" id="PIRSF006170">
    <property type="entry name" value="YfgM"/>
    <property type="match status" value="1"/>
</dbReference>
<dbReference type="GO" id="GO:0044877">
    <property type="term" value="F:protein-containing complex binding"/>
    <property type="evidence" value="ECO:0007669"/>
    <property type="project" value="InterPro"/>
</dbReference>
<sequence length="216" mass="23515">MDIYTTEEQQVAAIKKWWDENKWSLIGGVVLGVGALWGGRAWLDNQQQFSETASAVYQMMLENVAQGKNDDAATQGAQLLGQFSDTAYASLAALMMAKTKLEEGDAAAASAHLRWALDNTESEAVRHEARLRLTKIMMAEGKYDDALNFISGVEAGVYESTYEQLKGDIYVAMGQPESARTAFMRALASASPGERGHELLQMKLDNLGQPASGDLS</sequence>
<accession>A0A3B1AZM9</accession>
<proteinExistence type="inferred from homology"/>
<dbReference type="AlphaFoldDB" id="A0A3B1AZM9"/>
<feature type="transmembrane region" description="Helical" evidence="9">
    <location>
        <begin position="23"/>
        <end position="43"/>
    </location>
</feature>
<dbReference type="PANTHER" id="PTHR38035:SF1">
    <property type="entry name" value="ANCILLARY SECYEG TRANSLOCON SUBUNIT"/>
    <property type="match status" value="1"/>
</dbReference>
<evidence type="ECO:0000313" key="11">
    <source>
        <dbReference type="EMBL" id="VAW99504.1"/>
    </source>
</evidence>
<dbReference type="InterPro" id="IPR018704">
    <property type="entry name" value="SecYEG/CpoB_TPR"/>
</dbReference>
<dbReference type="SUPFAM" id="SSF48452">
    <property type="entry name" value="TPR-like"/>
    <property type="match status" value="1"/>
</dbReference>
<dbReference type="InterPro" id="IPR026039">
    <property type="entry name" value="YfgM"/>
</dbReference>